<reference evidence="1" key="3">
    <citation type="journal article" date="1994" name="Proc. Natl. Acad. Sci. U.S.A.">
        <title>Loss of all ndh genes as determined by sequencing the entire chloroplast genome of the black pine Pinus thunbergii.</title>
        <authorList>
            <person name="Wakasugi T."/>
            <person name="Tsudzuki J."/>
            <person name="Ito S."/>
            <person name="Nakashima K."/>
            <person name="Tsudzuki T."/>
            <person name="Sugiura M."/>
        </authorList>
    </citation>
    <scope>NUCLEOTIDE SEQUENCE</scope>
</reference>
<accession>Q32976</accession>
<evidence type="ECO:0000313" key="1">
    <source>
        <dbReference type="EMBL" id="BAA04413.1"/>
    </source>
</evidence>
<sequence length="44" mass="5247">MIQSPPRKDERTFFTTSSYFRKSSIIPVNPTYSDRLIKNLRQIN</sequence>
<organism evidence="1">
    <name type="scientific">Pinus thunbergii</name>
    <name type="common">Japanese black pine</name>
    <name type="synonym">Pinus thunbergiana</name>
    <dbReference type="NCBI Taxonomy" id="3350"/>
    <lineage>
        <taxon>Eukaryota</taxon>
        <taxon>Viridiplantae</taxon>
        <taxon>Streptophyta</taxon>
        <taxon>Embryophyta</taxon>
        <taxon>Tracheophyta</taxon>
        <taxon>Spermatophyta</taxon>
        <taxon>Pinopsida</taxon>
        <taxon>Pinidae</taxon>
        <taxon>Conifers I</taxon>
        <taxon>Pinales</taxon>
        <taxon>Pinaceae</taxon>
        <taxon>Pinus</taxon>
        <taxon>Pinus subgen. Pinus</taxon>
    </lineage>
</organism>
<keyword evidence="1" id="KW-0150">Chloroplast</keyword>
<dbReference type="EMBL" id="D17510">
    <property type="protein sequence ID" value="BAA04413.1"/>
    <property type="molecule type" value="Genomic_DNA"/>
</dbReference>
<protein>
    <submittedName>
        <fullName evidence="1">ORF44c</fullName>
    </submittedName>
</protein>
<proteinExistence type="predicted"/>
<geneLocation type="chloroplast" evidence="1"/>
<dbReference type="AlphaFoldDB" id="Q32976"/>
<reference evidence="1" key="1">
    <citation type="journal article" date="1993" name="Mol. Gen. Genet.">
        <title>Chloroplast DNA of black pine retains a residual inverted repeat lacking rRNA genes: nucleotide sequences of trnQ, trnK, psbA, trnI and trnH and the absence of rps16.</title>
        <authorList>
            <person name="Tsudzuki J."/>
            <person name="Nakashima K."/>
            <person name="Tsudzuki T."/>
            <person name="Hiratsuka J."/>
            <person name="Shibata M."/>
            <person name="Wakasugi T."/>
            <person name="Sugiura M."/>
        </authorList>
    </citation>
    <scope>NUCLEOTIDE SEQUENCE</scope>
</reference>
<reference evidence="1" key="2">
    <citation type="journal article" date="1994" name="Curr. Genet.">
        <title>A new gene encoding tRNA(Pro) (GGG) is present in the chloroplast genome of black pine: a compilation of 32 tRNA genes from black pine chloroplasts.</title>
        <authorList>
            <person name="Tsudzuki J."/>
            <person name="Ito S."/>
            <person name="Tsudzuki T."/>
            <person name="Wakasugi T."/>
            <person name="Sugiura M."/>
        </authorList>
    </citation>
    <scope>NUCLEOTIDE SEQUENCE</scope>
</reference>
<keyword evidence="1" id="KW-0934">Plastid</keyword>
<name>Q32976_PINTH</name>
<dbReference type="PIR" id="T07537">
    <property type="entry name" value="T07537"/>
</dbReference>